<dbReference type="SUPFAM" id="SSF51338">
    <property type="entry name" value="Composite domain of metallo-dependent hydrolases"/>
    <property type="match status" value="1"/>
</dbReference>
<organism evidence="2 3">
    <name type="scientific">Luteococcus sanguinis</name>
    <dbReference type="NCBI Taxonomy" id="174038"/>
    <lineage>
        <taxon>Bacteria</taxon>
        <taxon>Bacillati</taxon>
        <taxon>Actinomycetota</taxon>
        <taxon>Actinomycetes</taxon>
        <taxon>Propionibacteriales</taxon>
        <taxon>Propionibacteriaceae</taxon>
        <taxon>Luteococcus</taxon>
    </lineage>
</organism>
<sequence length="486" mass="51049">MILRNARVVCLTTGRAGAPTDLEVVDGVLVAPGAGTGGPVVDLAGRFVLPGLWDQHVHLGQWAIHRHRWQVPPTRSADETAALVAQEVAGLPGGEVFVGVGYMDANWPEPPTAAALDRHVPEVPVVLVSADMHSVWLNTAGLRHLGVGPATGSGIEDGTGSRIVGRLVEQDAFDVELAISQVPTATLDEWVTDAAREAATLGLVGITDVECARGDLDWTRRMHAGFDLLRVRASIWSQHLDDAIADGFRTGRRLSPLLECGPLKVIVDGSLGSRTAWLDDPYQGTDSRGVLSVPAAELTRLLAMASEHGIEVALHAIGDAAVHLTLDTMQATGAMGRVEHACLVRPGDVERMARLRVGASMQPAHLGLSPAARTASLGARAARVQPLREFADAGVELFLGSDAPVVPLSPWAAVAEAVTAEHPSQRLTLSEALLASTNGVHTLQPGSPADLMVLDENPFDVDVNRLAGFTSALTLVAGATTHPSRG</sequence>
<dbReference type="EMBL" id="JBHSUA010000018">
    <property type="protein sequence ID" value="MFC6397090.1"/>
    <property type="molecule type" value="Genomic_DNA"/>
</dbReference>
<dbReference type="Proteomes" id="UP001596266">
    <property type="component" value="Unassembled WGS sequence"/>
</dbReference>
<dbReference type="InterPro" id="IPR013108">
    <property type="entry name" value="Amidohydro_3"/>
</dbReference>
<name>A0ABW1X3J4_9ACTN</name>
<dbReference type="Gene3D" id="3.20.20.140">
    <property type="entry name" value="Metal-dependent hydrolases"/>
    <property type="match status" value="1"/>
</dbReference>
<proteinExistence type="predicted"/>
<dbReference type="GO" id="GO:0016787">
    <property type="term" value="F:hydrolase activity"/>
    <property type="evidence" value="ECO:0007669"/>
    <property type="project" value="UniProtKB-KW"/>
</dbReference>
<dbReference type="EC" id="3.5.-.-" evidence="2"/>
<reference evidence="3" key="1">
    <citation type="journal article" date="2019" name="Int. J. Syst. Evol. Microbiol.">
        <title>The Global Catalogue of Microorganisms (GCM) 10K type strain sequencing project: providing services to taxonomists for standard genome sequencing and annotation.</title>
        <authorList>
            <consortium name="The Broad Institute Genomics Platform"/>
            <consortium name="The Broad Institute Genome Sequencing Center for Infectious Disease"/>
            <person name="Wu L."/>
            <person name="Ma J."/>
        </authorList>
    </citation>
    <scope>NUCLEOTIDE SEQUENCE [LARGE SCALE GENOMIC DNA]</scope>
    <source>
        <strain evidence="3">CGMCC 1.15277</strain>
    </source>
</reference>
<keyword evidence="3" id="KW-1185">Reference proteome</keyword>
<evidence type="ECO:0000313" key="2">
    <source>
        <dbReference type="EMBL" id="MFC6397090.1"/>
    </source>
</evidence>
<dbReference type="InterPro" id="IPR032466">
    <property type="entry name" value="Metal_Hydrolase"/>
</dbReference>
<comment type="caution">
    <text evidence="2">The sequence shown here is derived from an EMBL/GenBank/DDBJ whole genome shotgun (WGS) entry which is preliminary data.</text>
</comment>
<dbReference type="PANTHER" id="PTHR22642:SF2">
    <property type="entry name" value="PROTEIN LONG AFTER FAR-RED 3"/>
    <property type="match status" value="1"/>
</dbReference>
<evidence type="ECO:0000259" key="1">
    <source>
        <dbReference type="Pfam" id="PF07969"/>
    </source>
</evidence>
<dbReference type="Gene3D" id="2.30.40.10">
    <property type="entry name" value="Urease, subunit C, domain 1"/>
    <property type="match status" value="1"/>
</dbReference>
<evidence type="ECO:0000313" key="3">
    <source>
        <dbReference type="Proteomes" id="UP001596266"/>
    </source>
</evidence>
<keyword evidence="2" id="KW-0378">Hydrolase</keyword>
<dbReference type="InterPro" id="IPR011059">
    <property type="entry name" value="Metal-dep_hydrolase_composite"/>
</dbReference>
<dbReference type="Gene3D" id="3.10.310.70">
    <property type="match status" value="1"/>
</dbReference>
<dbReference type="Pfam" id="PF07969">
    <property type="entry name" value="Amidohydro_3"/>
    <property type="match status" value="1"/>
</dbReference>
<dbReference type="PANTHER" id="PTHR22642">
    <property type="entry name" value="IMIDAZOLONEPROPIONASE"/>
    <property type="match status" value="1"/>
</dbReference>
<feature type="domain" description="Amidohydrolase 3" evidence="1">
    <location>
        <begin position="40"/>
        <end position="481"/>
    </location>
</feature>
<dbReference type="SUPFAM" id="SSF51556">
    <property type="entry name" value="Metallo-dependent hydrolases"/>
    <property type="match status" value="1"/>
</dbReference>
<protein>
    <submittedName>
        <fullName evidence="2">Amidohydrolase</fullName>
        <ecNumber evidence="2">3.5.-.-</ecNumber>
    </submittedName>
</protein>
<accession>A0ABW1X3J4</accession>
<gene>
    <name evidence="2" type="ORF">ACFP57_08885</name>
</gene>
<dbReference type="RefSeq" id="WP_343884716.1">
    <property type="nucleotide sequence ID" value="NZ_BAAAKI010000003.1"/>
</dbReference>